<name>A0ABT2MP60_9CYAN</name>
<accession>A0ABT2MP60</accession>
<evidence type="ECO:0000313" key="2">
    <source>
        <dbReference type="EMBL" id="MCT7965316.1"/>
    </source>
</evidence>
<reference evidence="2 3" key="1">
    <citation type="journal article" date="2022" name="Front. Microbiol.">
        <title>High genomic differentiation and limited gene flow indicate recent cryptic speciation within the genus Laspinema (cyanobacteria).</title>
        <authorList>
            <person name="Stanojkovic A."/>
            <person name="Skoupy S."/>
            <person name="Skaloud P."/>
            <person name="Dvorak P."/>
        </authorList>
    </citation>
    <scope>NUCLEOTIDE SEQUENCE [LARGE SCALE GENOMIC DNA]</scope>
    <source>
        <strain evidence="2 3">D2a</strain>
    </source>
</reference>
<dbReference type="Proteomes" id="UP001525890">
    <property type="component" value="Unassembled WGS sequence"/>
</dbReference>
<feature type="domain" description="Bacteriophage T5 Orf172 DNA-binding" evidence="1">
    <location>
        <begin position="88"/>
        <end position="182"/>
    </location>
</feature>
<keyword evidence="3" id="KW-1185">Reference proteome</keyword>
<gene>
    <name evidence="2" type="ORF">NG799_03085</name>
</gene>
<sequence>MGEMFVSDYGLRNCRMRVIYDNGTESNPLFRSFQRALNKDKTSRRITKLDLGPLFSFQAEPEVAAEEELSTGYIYVLRSESEHPFIVQNRSIIHKIGVTGGDVKKRISNAKQDPTYLLADVEIVATFKLANINRKKLEGILQKFFASVRLDLELRDRFDMPVKPREWFLVPLEAIEAAIDKIQDGTLEQFRYDRETASLIKV</sequence>
<dbReference type="SMART" id="SM00974">
    <property type="entry name" value="T5orf172"/>
    <property type="match status" value="1"/>
</dbReference>
<dbReference type="InterPro" id="IPR018306">
    <property type="entry name" value="Phage_T5_Orf172_DNA-bd"/>
</dbReference>
<proteinExistence type="predicted"/>
<evidence type="ECO:0000313" key="3">
    <source>
        <dbReference type="Proteomes" id="UP001525890"/>
    </source>
</evidence>
<comment type="caution">
    <text evidence="2">The sequence shown here is derived from an EMBL/GenBank/DDBJ whole genome shotgun (WGS) entry which is preliminary data.</text>
</comment>
<dbReference type="Pfam" id="PF13455">
    <property type="entry name" value="MUG113"/>
    <property type="match status" value="1"/>
</dbReference>
<dbReference type="EMBL" id="JAMXFF010000003">
    <property type="protein sequence ID" value="MCT7965316.1"/>
    <property type="molecule type" value="Genomic_DNA"/>
</dbReference>
<protein>
    <submittedName>
        <fullName evidence="2">GIY-YIG nuclease family protein</fullName>
    </submittedName>
</protein>
<organism evidence="2 3">
    <name type="scientific">Laspinema palackyanum D2a</name>
    <dbReference type="NCBI Taxonomy" id="2953684"/>
    <lineage>
        <taxon>Bacteria</taxon>
        <taxon>Bacillati</taxon>
        <taxon>Cyanobacteriota</taxon>
        <taxon>Cyanophyceae</taxon>
        <taxon>Oscillatoriophycideae</taxon>
        <taxon>Oscillatoriales</taxon>
        <taxon>Laspinemataceae</taxon>
        <taxon>Laspinema</taxon>
        <taxon>Laspinema palackyanum</taxon>
    </lineage>
</organism>
<evidence type="ECO:0000259" key="1">
    <source>
        <dbReference type="SMART" id="SM00974"/>
    </source>
</evidence>